<dbReference type="AlphaFoldDB" id="A0A0F9FG56"/>
<reference evidence="1" key="1">
    <citation type="journal article" date="2015" name="Nature">
        <title>Complex archaea that bridge the gap between prokaryotes and eukaryotes.</title>
        <authorList>
            <person name="Spang A."/>
            <person name="Saw J.H."/>
            <person name="Jorgensen S.L."/>
            <person name="Zaremba-Niedzwiedzka K."/>
            <person name="Martijn J."/>
            <person name="Lind A.E."/>
            <person name="van Eijk R."/>
            <person name="Schleper C."/>
            <person name="Guy L."/>
            <person name="Ettema T.J."/>
        </authorList>
    </citation>
    <scope>NUCLEOTIDE SEQUENCE</scope>
</reference>
<evidence type="ECO:0000313" key="1">
    <source>
        <dbReference type="EMBL" id="KKL85248.1"/>
    </source>
</evidence>
<sequence>MNVPEEFKNKINESFMEQSKRKSTKQIQFFIHENEKDFELNLSCKLTISEVKLLLNKQFYDVANPEKDIMVFSGERQLILKDYMTLENIWNKDLFFVSLKSNYNKDAVQKFKNLRSRRKFEINRLINLSNSQLKVSWLLFNQEISIENSLLIADLFHYDQSWIDEIIKDNNIKVSDLLEDYQFLSGYVIYYDGGGEYRPIKKNPQEQAFYDFFRGFNYIEKRIELAGDKMILIYCTYSEC</sequence>
<dbReference type="EMBL" id="LAZR01021461">
    <property type="protein sequence ID" value="KKL85248.1"/>
    <property type="molecule type" value="Genomic_DNA"/>
</dbReference>
<proteinExistence type="predicted"/>
<gene>
    <name evidence="1" type="ORF">LCGC14_1956640</name>
</gene>
<organism evidence="1">
    <name type="scientific">marine sediment metagenome</name>
    <dbReference type="NCBI Taxonomy" id="412755"/>
    <lineage>
        <taxon>unclassified sequences</taxon>
        <taxon>metagenomes</taxon>
        <taxon>ecological metagenomes</taxon>
    </lineage>
</organism>
<accession>A0A0F9FG56</accession>
<protein>
    <submittedName>
        <fullName evidence="1">Uncharacterized protein</fullName>
    </submittedName>
</protein>
<name>A0A0F9FG56_9ZZZZ</name>
<comment type="caution">
    <text evidence="1">The sequence shown here is derived from an EMBL/GenBank/DDBJ whole genome shotgun (WGS) entry which is preliminary data.</text>
</comment>